<feature type="transmembrane region" description="Helical" evidence="2">
    <location>
        <begin position="131"/>
        <end position="153"/>
    </location>
</feature>
<accession>D1A312</accession>
<feature type="region of interest" description="Disordered" evidence="1">
    <location>
        <begin position="205"/>
        <end position="314"/>
    </location>
</feature>
<feature type="compositionally biased region" description="Basic and acidic residues" evidence="1">
    <location>
        <begin position="220"/>
        <end position="246"/>
    </location>
</feature>
<proteinExistence type="predicted"/>
<name>D1A312_THECD</name>
<dbReference type="EMBL" id="CP001738">
    <property type="protein sequence ID" value="ACY99782.1"/>
    <property type="molecule type" value="Genomic_DNA"/>
</dbReference>
<dbReference type="Proteomes" id="UP000001918">
    <property type="component" value="Chromosome"/>
</dbReference>
<evidence type="ECO:0000313" key="3">
    <source>
        <dbReference type="EMBL" id="ACY99782.1"/>
    </source>
</evidence>
<evidence type="ECO:0000256" key="1">
    <source>
        <dbReference type="SAM" id="MobiDB-lite"/>
    </source>
</evidence>
<evidence type="ECO:0000313" key="4">
    <source>
        <dbReference type="Proteomes" id="UP000001918"/>
    </source>
</evidence>
<keyword evidence="2" id="KW-1133">Transmembrane helix</keyword>
<feature type="compositionally biased region" description="Acidic residues" evidence="1">
    <location>
        <begin position="304"/>
        <end position="314"/>
    </location>
</feature>
<feature type="compositionally biased region" description="Basic and acidic residues" evidence="1">
    <location>
        <begin position="274"/>
        <end position="285"/>
    </location>
</feature>
<feature type="compositionally biased region" description="Low complexity" evidence="1">
    <location>
        <begin position="161"/>
        <end position="174"/>
    </location>
</feature>
<evidence type="ECO:0000256" key="2">
    <source>
        <dbReference type="SAM" id="Phobius"/>
    </source>
</evidence>
<reference evidence="3 4" key="1">
    <citation type="journal article" date="2011" name="Stand. Genomic Sci.">
        <title>Complete genome sequence of Thermomonospora curvata type strain (B9).</title>
        <authorList>
            <person name="Chertkov O."/>
            <person name="Sikorski J."/>
            <person name="Nolan M."/>
            <person name="Lapidus A."/>
            <person name="Lucas S."/>
            <person name="Del Rio T.G."/>
            <person name="Tice H."/>
            <person name="Cheng J.F."/>
            <person name="Goodwin L."/>
            <person name="Pitluck S."/>
            <person name="Liolios K."/>
            <person name="Ivanova N."/>
            <person name="Mavromatis K."/>
            <person name="Mikhailova N."/>
            <person name="Ovchinnikova G."/>
            <person name="Pati A."/>
            <person name="Chen A."/>
            <person name="Palaniappan K."/>
            <person name="Djao O.D."/>
            <person name="Land M."/>
            <person name="Hauser L."/>
            <person name="Chang Y.J."/>
            <person name="Jeffries C.D."/>
            <person name="Brettin T."/>
            <person name="Han C."/>
            <person name="Detter J.C."/>
            <person name="Rohde M."/>
            <person name="Goker M."/>
            <person name="Woyke T."/>
            <person name="Bristow J."/>
            <person name="Eisen J.A."/>
            <person name="Markowitz V."/>
            <person name="Hugenholtz P."/>
            <person name="Klenk H.P."/>
            <person name="Kyrpides N.C."/>
        </authorList>
    </citation>
    <scope>NUCLEOTIDE SEQUENCE [LARGE SCALE GENOMIC DNA]</scope>
    <source>
        <strain evidence="4">ATCC 19995 / DSM 43183 / JCM 3096 / KCTC 9072 / NBRC 15933 / NCIMB 10081 / Henssen B9</strain>
    </source>
</reference>
<feature type="region of interest" description="Disordered" evidence="1">
    <location>
        <begin position="1"/>
        <end position="25"/>
    </location>
</feature>
<keyword evidence="2" id="KW-0812">Transmembrane</keyword>
<dbReference type="KEGG" id="tcu:Tcur_4255"/>
<feature type="compositionally biased region" description="Low complexity" evidence="1">
    <location>
        <begin position="11"/>
        <end position="25"/>
    </location>
</feature>
<protein>
    <submittedName>
        <fullName evidence="3">Uncharacterized protein</fullName>
    </submittedName>
</protein>
<organism evidence="3 4">
    <name type="scientific">Thermomonospora curvata (strain ATCC 19995 / DSM 43183 / JCM 3096 / KCTC 9072 / NBRC 15933 / NCIMB 10081 / Henssen B9)</name>
    <dbReference type="NCBI Taxonomy" id="471852"/>
    <lineage>
        <taxon>Bacteria</taxon>
        <taxon>Bacillati</taxon>
        <taxon>Actinomycetota</taxon>
        <taxon>Actinomycetes</taxon>
        <taxon>Streptosporangiales</taxon>
        <taxon>Thermomonosporaceae</taxon>
        <taxon>Thermomonospora</taxon>
    </lineage>
</organism>
<dbReference type="AlphaFoldDB" id="D1A312"/>
<feature type="region of interest" description="Disordered" evidence="1">
    <location>
        <begin position="78"/>
        <end position="128"/>
    </location>
</feature>
<keyword evidence="4" id="KW-1185">Reference proteome</keyword>
<feature type="region of interest" description="Disordered" evidence="1">
    <location>
        <begin position="155"/>
        <end position="174"/>
    </location>
</feature>
<dbReference type="RefSeq" id="WP_012854565.1">
    <property type="nucleotide sequence ID" value="NC_013510.1"/>
</dbReference>
<keyword evidence="2" id="KW-0472">Membrane</keyword>
<sequence>MTERSEDASVPTGAAGAAAAGPGRPTAACWDLAAVRRSDAIVEALAARDALPDSGAADPADPAVALLRALIADVDAGAFDPSLPRRPAPPAQQSTRPGKRRPGSGGRMRPVPAEGDGTAAYPGPRRGPRKVVLLGVVGPLLTGVLATTGVAVAQDGPAEQPGSAPGAGELAAGEPAAHARIRLVRERPDTARPAEGVITVLAADGGPMRSLPFRTPMPDLRVEPHEDRLPKDRAGEDRRGSGERRAPRAQPEAPGGDAPKPRQDLLPFADPEPGEPHADQDRLDPSEPVPDNTEERPAAPPQADETDGGLPEET</sequence>
<dbReference type="HOGENOM" id="CLU_885471_0_0_11"/>
<gene>
    <name evidence="3" type="ordered locus">Tcur_4255</name>
</gene>